<evidence type="ECO:0000256" key="12">
    <source>
        <dbReference type="RuleBase" id="RU362085"/>
    </source>
</evidence>
<dbReference type="PROSITE" id="PS51199">
    <property type="entry name" value="SF4_HELICASE"/>
    <property type="match status" value="1"/>
</dbReference>
<evidence type="ECO:0000256" key="6">
    <source>
        <dbReference type="ARBA" id="ARBA00022806"/>
    </source>
</evidence>
<comment type="catalytic activity">
    <reaction evidence="10 12">
        <text>ATP + H2O = ADP + phosphate + H(+)</text>
        <dbReference type="Rhea" id="RHEA:13065"/>
        <dbReference type="ChEBI" id="CHEBI:15377"/>
        <dbReference type="ChEBI" id="CHEBI:15378"/>
        <dbReference type="ChEBI" id="CHEBI:30616"/>
        <dbReference type="ChEBI" id="CHEBI:43474"/>
        <dbReference type="ChEBI" id="CHEBI:456216"/>
        <dbReference type="EC" id="5.6.2.3"/>
    </reaction>
</comment>
<dbReference type="Gene3D" id="1.10.860.10">
    <property type="entry name" value="DNAb Helicase, Chain A"/>
    <property type="match status" value="1"/>
</dbReference>
<keyword evidence="4 12" id="KW-0547">Nucleotide-binding</keyword>
<evidence type="ECO:0000256" key="1">
    <source>
        <dbReference type="ARBA" id="ARBA00008428"/>
    </source>
</evidence>
<dbReference type="InterPro" id="IPR007694">
    <property type="entry name" value="DNA_helicase_DnaB-like_C"/>
</dbReference>
<keyword evidence="7 12" id="KW-0067">ATP-binding</keyword>
<evidence type="ECO:0000256" key="3">
    <source>
        <dbReference type="ARBA" id="ARBA00022705"/>
    </source>
</evidence>
<dbReference type="InterPro" id="IPR027417">
    <property type="entry name" value="P-loop_NTPase"/>
</dbReference>
<dbReference type="GO" id="GO:0043139">
    <property type="term" value="F:5'-3' DNA helicase activity"/>
    <property type="evidence" value="ECO:0007669"/>
    <property type="project" value="UniProtKB-EC"/>
</dbReference>
<organism evidence="14 15">
    <name type="scientific">[Mycoplasma] anseris</name>
    <dbReference type="NCBI Taxonomy" id="92400"/>
    <lineage>
        <taxon>Bacteria</taxon>
        <taxon>Bacillati</taxon>
        <taxon>Mycoplasmatota</taxon>
        <taxon>Mycoplasmoidales</taxon>
        <taxon>Metamycoplasmataceae</taxon>
        <taxon>Metamycoplasma</taxon>
    </lineage>
</organism>
<dbReference type="GO" id="GO:0003677">
    <property type="term" value="F:DNA binding"/>
    <property type="evidence" value="ECO:0007669"/>
    <property type="project" value="UniProtKB-UniRule"/>
</dbReference>
<dbReference type="InterPro" id="IPR016136">
    <property type="entry name" value="DNA_helicase_N/primase_C"/>
</dbReference>
<dbReference type="GO" id="GO:0006269">
    <property type="term" value="P:DNA replication, synthesis of primer"/>
    <property type="evidence" value="ECO:0007669"/>
    <property type="project" value="UniProtKB-UniRule"/>
</dbReference>
<evidence type="ECO:0000256" key="8">
    <source>
        <dbReference type="ARBA" id="ARBA00023125"/>
    </source>
</evidence>
<evidence type="ECO:0000313" key="15">
    <source>
        <dbReference type="Proteomes" id="UP000250218"/>
    </source>
</evidence>
<keyword evidence="2 12" id="KW-0639">Primosome</keyword>
<dbReference type="NCBIfam" id="TIGR00665">
    <property type="entry name" value="DnaB"/>
    <property type="match status" value="1"/>
</dbReference>
<protein>
    <recommendedName>
        <fullName evidence="11 12">Replicative DNA helicase</fullName>
        <ecNumber evidence="11 12">5.6.2.3</ecNumber>
    </recommendedName>
</protein>
<dbReference type="GO" id="GO:1990077">
    <property type="term" value="C:primosome complex"/>
    <property type="evidence" value="ECO:0007669"/>
    <property type="project" value="UniProtKB-UniRule"/>
</dbReference>
<keyword evidence="9" id="KW-0413">Isomerase</keyword>
<reference evidence="15" key="1">
    <citation type="submission" date="2018-06" db="EMBL/GenBank/DDBJ databases">
        <title>Complete genome sequences of Mycoplasma anatis, M. anseris and M. cloacale type strains.</title>
        <authorList>
            <person name="Grozner D."/>
            <person name="Forro B."/>
            <person name="Sulyok K.M."/>
            <person name="Marton S."/>
            <person name="Kreizinger Z."/>
            <person name="Banyai K."/>
            <person name="Gyuranecz M."/>
        </authorList>
    </citation>
    <scope>NUCLEOTIDE SEQUENCE [LARGE SCALE GENOMIC DNA]</scope>
    <source>
        <strain evidence="15">ATCC 49234</strain>
    </source>
</reference>
<evidence type="ECO:0000259" key="13">
    <source>
        <dbReference type="PROSITE" id="PS51199"/>
    </source>
</evidence>
<dbReference type="SUPFAM" id="SSF52540">
    <property type="entry name" value="P-loop containing nucleoside triphosphate hydrolases"/>
    <property type="match status" value="1"/>
</dbReference>
<keyword evidence="6 12" id="KW-0347">Helicase</keyword>
<gene>
    <name evidence="14" type="primary">dnaB</name>
    <name evidence="14" type="ORF">DP065_01700</name>
</gene>
<comment type="similarity">
    <text evidence="1 12">Belongs to the helicase family. DnaB subfamily.</text>
</comment>
<dbReference type="Pfam" id="PF03796">
    <property type="entry name" value="DnaB_C"/>
    <property type="match status" value="1"/>
</dbReference>
<dbReference type="Proteomes" id="UP000250218">
    <property type="component" value="Chromosome"/>
</dbReference>
<evidence type="ECO:0000256" key="4">
    <source>
        <dbReference type="ARBA" id="ARBA00022741"/>
    </source>
</evidence>
<dbReference type="KEGG" id="mane:DP065_01700"/>
<proteinExistence type="inferred from homology"/>
<evidence type="ECO:0000313" key="14">
    <source>
        <dbReference type="EMBL" id="AWX69463.1"/>
    </source>
</evidence>
<evidence type="ECO:0000256" key="11">
    <source>
        <dbReference type="NCBIfam" id="TIGR00665"/>
    </source>
</evidence>
<dbReference type="Gene3D" id="3.40.50.300">
    <property type="entry name" value="P-loop containing nucleotide triphosphate hydrolases"/>
    <property type="match status" value="1"/>
</dbReference>
<name>A0A2Z4ND15_9BACT</name>
<evidence type="ECO:0000256" key="5">
    <source>
        <dbReference type="ARBA" id="ARBA00022801"/>
    </source>
</evidence>
<evidence type="ECO:0000256" key="10">
    <source>
        <dbReference type="ARBA" id="ARBA00048954"/>
    </source>
</evidence>
<evidence type="ECO:0000256" key="9">
    <source>
        <dbReference type="ARBA" id="ARBA00023235"/>
    </source>
</evidence>
<dbReference type="SUPFAM" id="SSF48024">
    <property type="entry name" value="N-terminal domain of DnaB helicase"/>
    <property type="match status" value="1"/>
</dbReference>
<dbReference type="EC" id="5.6.2.3" evidence="11 12"/>
<dbReference type="Pfam" id="PF00772">
    <property type="entry name" value="DnaB"/>
    <property type="match status" value="1"/>
</dbReference>
<accession>A0A2Z4ND15</accession>
<keyword evidence="15" id="KW-1185">Reference proteome</keyword>
<keyword evidence="3 12" id="KW-0235">DNA replication</keyword>
<dbReference type="InterPro" id="IPR007692">
    <property type="entry name" value="DNA_helicase_DnaB"/>
</dbReference>
<comment type="function">
    <text evidence="12">The main replicative DNA helicase, it participates in initiation and elongation during chromosome replication. Travels ahead of the DNA replisome, separating dsDNA into templates for DNA synthesis. A processive ATP-dependent 5'-3' DNA helicase it has DNA-dependent ATPase activity.</text>
</comment>
<dbReference type="PANTHER" id="PTHR30153">
    <property type="entry name" value="REPLICATIVE DNA HELICASE DNAB"/>
    <property type="match status" value="1"/>
</dbReference>
<dbReference type="CDD" id="cd00984">
    <property type="entry name" value="DnaB_C"/>
    <property type="match status" value="1"/>
</dbReference>
<dbReference type="GO" id="GO:0016887">
    <property type="term" value="F:ATP hydrolysis activity"/>
    <property type="evidence" value="ECO:0007669"/>
    <property type="project" value="RHEA"/>
</dbReference>
<keyword evidence="5 12" id="KW-0378">Hydrolase</keyword>
<dbReference type="InterPro" id="IPR036185">
    <property type="entry name" value="DNA_heli_DnaB-like_N_sf"/>
</dbReference>
<dbReference type="InterPro" id="IPR007693">
    <property type="entry name" value="DNA_helicase_DnaB-like_N"/>
</dbReference>
<dbReference type="GO" id="GO:0005524">
    <property type="term" value="F:ATP binding"/>
    <property type="evidence" value="ECO:0007669"/>
    <property type="project" value="UniProtKB-UniRule"/>
</dbReference>
<dbReference type="EMBL" id="CP030140">
    <property type="protein sequence ID" value="AWX69463.1"/>
    <property type="molecule type" value="Genomic_DNA"/>
</dbReference>
<dbReference type="GO" id="GO:0005829">
    <property type="term" value="C:cytosol"/>
    <property type="evidence" value="ECO:0007669"/>
    <property type="project" value="TreeGrafter"/>
</dbReference>
<dbReference type="PANTHER" id="PTHR30153:SF2">
    <property type="entry name" value="REPLICATIVE DNA HELICASE"/>
    <property type="match status" value="1"/>
</dbReference>
<dbReference type="AlphaFoldDB" id="A0A2Z4ND15"/>
<keyword evidence="8 12" id="KW-0238">DNA-binding</keyword>
<evidence type="ECO:0000256" key="2">
    <source>
        <dbReference type="ARBA" id="ARBA00022515"/>
    </source>
</evidence>
<dbReference type="RefSeq" id="WP_033178507.1">
    <property type="nucleotide sequence ID" value="NZ_CP030140.1"/>
</dbReference>
<evidence type="ECO:0000256" key="7">
    <source>
        <dbReference type="ARBA" id="ARBA00022840"/>
    </source>
</evidence>
<sequence>MALNKEQELAIANNEATFLGLIIRESNAFLEVAEIVKPHMFHFKENEILYDALAKVHNLYGTFDIAMFIDYLVKQKIINQVSRFNMEGVDYISWLVENGGYQSELHNYAQKILDQYKTDSLQSLLAKSMDIIANKPFQITDLLNNIQSEIINIDISEINSPYERIGNKANEIVDTILHPDQSDHSTGLKFGFESLDNVLIGANPGDLFILAARPAMGKTAFALNIANNVANAGKTVLFFSLEMTNAQLVQRMISIDSLVPIAKLRKNELTYDDKKYLIFTKDKMQKWNLFLNDKPNLSISDLYTLSKRFATHTKVDLVIIDYLQLISDSKNKSNLENRQLEVSKISRSLKQLARELACPVISLSQLSRNLEKREDKTPILSDLRESGSIEQDADVVMFLHRKDYYNKKKDQEGDNLNNQADFDTTSESSITDVIVAKNRHGAVQTIQLLFKPQINRFLYPRDNKENYEKKLFVPRKED</sequence>
<feature type="domain" description="SF4 helicase" evidence="13">
    <location>
        <begin position="181"/>
        <end position="464"/>
    </location>
</feature>